<evidence type="ECO:0000313" key="2">
    <source>
        <dbReference type="Proteomes" id="UP000887565"/>
    </source>
</evidence>
<reference evidence="3" key="1">
    <citation type="submission" date="2022-11" db="UniProtKB">
        <authorList>
            <consortium name="WormBaseParasite"/>
        </authorList>
    </citation>
    <scope>IDENTIFICATION</scope>
</reference>
<dbReference type="WBParaSite" id="nRc.2.0.1.t25133-RA">
    <property type="protein sequence ID" value="nRc.2.0.1.t25133-RA"/>
    <property type="gene ID" value="nRc.2.0.1.g25133"/>
</dbReference>
<dbReference type="Proteomes" id="UP000887565">
    <property type="component" value="Unplaced"/>
</dbReference>
<accession>A0A915JGW8</accession>
<evidence type="ECO:0000256" key="1">
    <source>
        <dbReference type="SAM" id="MobiDB-lite"/>
    </source>
</evidence>
<feature type="region of interest" description="Disordered" evidence="1">
    <location>
        <begin position="50"/>
        <end position="98"/>
    </location>
</feature>
<organism evidence="2 3">
    <name type="scientific">Romanomermis culicivorax</name>
    <name type="common">Nematode worm</name>
    <dbReference type="NCBI Taxonomy" id="13658"/>
    <lineage>
        <taxon>Eukaryota</taxon>
        <taxon>Metazoa</taxon>
        <taxon>Ecdysozoa</taxon>
        <taxon>Nematoda</taxon>
        <taxon>Enoplea</taxon>
        <taxon>Dorylaimia</taxon>
        <taxon>Mermithida</taxon>
        <taxon>Mermithoidea</taxon>
        <taxon>Mermithidae</taxon>
        <taxon>Romanomermis</taxon>
    </lineage>
</organism>
<name>A0A915JGW8_ROMCU</name>
<keyword evidence="2" id="KW-1185">Reference proteome</keyword>
<protein>
    <submittedName>
        <fullName evidence="3">Uncharacterized protein</fullName>
    </submittedName>
</protein>
<dbReference type="AlphaFoldDB" id="A0A915JGW8"/>
<evidence type="ECO:0000313" key="3">
    <source>
        <dbReference type="WBParaSite" id="nRc.2.0.1.t25133-RA"/>
    </source>
</evidence>
<proteinExistence type="predicted"/>
<sequence>MKVKRYHRSLIQCSLSWDPTLEANVSGKLVPNATKVIAVIVSSKCTKQPNVEAKSPTKAVTKPMRKSAAENVSHPPKSPGGGTKAANVFHGKDNKWQT</sequence>